<dbReference type="Proteomes" id="UP000837803">
    <property type="component" value="Unassembled WGS sequence"/>
</dbReference>
<keyword evidence="7" id="KW-0413">Isomerase</keyword>
<evidence type="ECO:0000256" key="12">
    <source>
        <dbReference type="PROSITE-ProRule" id="PRU00560"/>
    </source>
</evidence>
<dbReference type="InterPro" id="IPR014017">
    <property type="entry name" value="DNA_helicase_UvrD-like_C"/>
</dbReference>
<name>A0ABM9B014_9BACT</name>
<dbReference type="PROSITE" id="PS51198">
    <property type="entry name" value="UVRD_HELICASE_ATP_BIND"/>
    <property type="match status" value="1"/>
</dbReference>
<evidence type="ECO:0000256" key="11">
    <source>
        <dbReference type="ARBA" id="ARBA00048988"/>
    </source>
</evidence>
<evidence type="ECO:0000256" key="3">
    <source>
        <dbReference type="ARBA" id="ARBA00022801"/>
    </source>
</evidence>
<evidence type="ECO:0000256" key="6">
    <source>
        <dbReference type="ARBA" id="ARBA00023125"/>
    </source>
</evidence>
<dbReference type="EMBL" id="CAKLPZ010000001">
    <property type="protein sequence ID" value="CAH1000425.1"/>
    <property type="molecule type" value="Genomic_DNA"/>
</dbReference>
<comment type="caution">
    <text evidence="15">The sequence shown here is derived from an EMBL/GenBank/DDBJ whole genome shotgun (WGS) entry which is preliminary data.</text>
</comment>
<comment type="similarity">
    <text evidence="1">Belongs to the helicase family. UvrD subfamily.</text>
</comment>
<reference evidence="15" key="1">
    <citation type="submission" date="2021-12" db="EMBL/GenBank/DDBJ databases">
        <authorList>
            <person name="Rodrigo-Torres L."/>
            <person name="Arahal R. D."/>
            <person name="Lucena T."/>
        </authorList>
    </citation>
    <scope>NUCLEOTIDE SEQUENCE</scope>
    <source>
        <strain evidence="15">CECT 8419</strain>
    </source>
</reference>
<evidence type="ECO:0000256" key="1">
    <source>
        <dbReference type="ARBA" id="ARBA00009922"/>
    </source>
</evidence>
<accession>A0ABM9B014</accession>
<gene>
    <name evidence="15" type="primary">recB</name>
    <name evidence="15" type="ORF">LEM8419_01578</name>
</gene>
<feature type="domain" description="UvrD-like helicase ATP-binding" evidence="13">
    <location>
        <begin position="1"/>
        <end position="410"/>
    </location>
</feature>
<dbReference type="Gene3D" id="1.10.486.10">
    <property type="entry name" value="PCRA, domain 4"/>
    <property type="match status" value="1"/>
</dbReference>
<comment type="catalytic activity">
    <reaction evidence="8">
        <text>Couples ATP hydrolysis with the unwinding of duplex DNA by translocating in the 3'-5' direction.</text>
        <dbReference type="EC" id="5.6.2.4"/>
    </reaction>
</comment>
<keyword evidence="6" id="KW-0238">DNA-binding</keyword>
<keyword evidence="4 12" id="KW-0347">Helicase</keyword>
<dbReference type="GO" id="GO:0008854">
    <property type="term" value="F:exodeoxyribonuclease V activity"/>
    <property type="evidence" value="ECO:0007669"/>
    <property type="project" value="UniProtKB-EC"/>
</dbReference>
<comment type="catalytic activity">
    <reaction evidence="11">
        <text>ATP + H2O = ADP + phosphate + H(+)</text>
        <dbReference type="Rhea" id="RHEA:13065"/>
        <dbReference type="ChEBI" id="CHEBI:15377"/>
        <dbReference type="ChEBI" id="CHEBI:15378"/>
        <dbReference type="ChEBI" id="CHEBI:30616"/>
        <dbReference type="ChEBI" id="CHEBI:43474"/>
        <dbReference type="ChEBI" id="CHEBI:456216"/>
        <dbReference type="EC" id="5.6.2.4"/>
    </reaction>
</comment>
<dbReference type="Gene3D" id="1.10.10.160">
    <property type="match status" value="1"/>
</dbReference>
<dbReference type="InterPro" id="IPR000212">
    <property type="entry name" value="DNA_helicase_UvrD/REP"/>
</dbReference>
<dbReference type="Gene3D" id="3.40.50.300">
    <property type="entry name" value="P-loop containing nucleotide triphosphate hydrolases"/>
    <property type="match status" value="4"/>
</dbReference>
<keyword evidence="3 12" id="KW-0378">Hydrolase</keyword>
<evidence type="ECO:0000256" key="7">
    <source>
        <dbReference type="ARBA" id="ARBA00023235"/>
    </source>
</evidence>
<proteinExistence type="inferred from homology"/>
<feature type="domain" description="UvrD-like helicase C-terminal" evidence="14">
    <location>
        <begin position="430"/>
        <end position="715"/>
    </location>
</feature>
<evidence type="ECO:0000256" key="9">
    <source>
        <dbReference type="ARBA" id="ARBA00034808"/>
    </source>
</evidence>
<dbReference type="InterPro" id="IPR027417">
    <property type="entry name" value="P-loop_NTPase"/>
</dbReference>
<dbReference type="InterPro" id="IPR014016">
    <property type="entry name" value="UvrD-like_ATP-bd"/>
</dbReference>
<dbReference type="RefSeq" id="WP_238750476.1">
    <property type="nucleotide sequence ID" value="NZ_CAKLPZ010000001.1"/>
</dbReference>
<evidence type="ECO:0000256" key="2">
    <source>
        <dbReference type="ARBA" id="ARBA00022741"/>
    </source>
</evidence>
<evidence type="ECO:0000313" key="15">
    <source>
        <dbReference type="EMBL" id="CAH1000425.1"/>
    </source>
</evidence>
<evidence type="ECO:0000259" key="14">
    <source>
        <dbReference type="PROSITE" id="PS51217"/>
    </source>
</evidence>
<organism evidence="15 16">
    <name type="scientific">Neolewinella maritima</name>
    <dbReference type="NCBI Taxonomy" id="1383882"/>
    <lineage>
        <taxon>Bacteria</taxon>
        <taxon>Pseudomonadati</taxon>
        <taxon>Bacteroidota</taxon>
        <taxon>Saprospiria</taxon>
        <taxon>Saprospirales</taxon>
        <taxon>Lewinellaceae</taxon>
        <taxon>Neolewinella</taxon>
    </lineage>
</organism>
<evidence type="ECO:0000256" key="8">
    <source>
        <dbReference type="ARBA" id="ARBA00034617"/>
    </source>
</evidence>
<evidence type="ECO:0000259" key="13">
    <source>
        <dbReference type="PROSITE" id="PS51198"/>
    </source>
</evidence>
<evidence type="ECO:0000256" key="5">
    <source>
        <dbReference type="ARBA" id="ARBA00022840"/>
    </source>
</evidence>
<dbReference type="PANTHER" id="PTHR11070">
    <property type="entry name" value="UVRD / RECB / PCRA DNA HELICASE FAMILY MEMBER"/>
    <property type="match status" value="1"/>
</dbReference>
<keyword evidence="16" id="KW-1185">Reference proteome</keyword>
<evidence type="ECO:0000313" key="16">
    <source>
        <dbReference type="Proteomes" id="UP000837803"/>
    </source>
</evidence>
<dbReference type="PANTHER" id="PTHR11070:SF2">
    <property type="entry name" value="ATP-DEPENDENT DNA HELICASE SRS2"/>
    <property type="match status" value="1"/>
</dbReference>
<dbReference type="Pfam" id="PF00580">
    <property type="entry name" value="UvrD-helicase"/>
    <property type="match status" value="1"/>
</dbReference>
<protein>
    <recommendedName>
        <fullName evidence="9">DNA 3'-5' helicase</fullName>
        <ecNumber evidence="9">5.6.2.4</ecNumber>
    </recommendedName>
    <alternativeName>
        <fullName evidence="10">DNA 3'-5' helicase II</fullName>
    </alternativeName>
</protein>
<feature type="binding site" evidence="12">
    <location>
        <begin position="10"/>
        <end position="17"/>
    </location>
    <ligand>
        <name>ATP</name>
        <dbReference type="ChEBI" id="CHEBI:30616"/>
    </ligand>
</feature>
<evidence type="ECO:0000256" key="10">
    <source>
        <dbReference type="ARBA" id="ARBA00034923"/>
    </source>
</evidence>
<keyword evidence="5 12" id="KW-0067">ATP-binding</keyword>
<sequence>MLHNLKLISAGAGSGKTYRLTEEMAQLLTSGAVRPNGIIATTFTQRAAAELKERVRVKLLREGLTQEANALTNALIGTVHGLGVKLLRRFAYEAGVSPQVDIIADGDDQRLFNLSMAAVIKLDQIREIEGLCERLGLSANGEKYNWRKDVRGLVEIIRGNNFSKEDIAKSRANSWTTLQAFLPPAREDLTLQQYHTRMQRVLKETFEALFDNPADSTKKTESAAVGLRSALAQLKQHDYLPWIEYAKMGRFTTSVSAKSKELVTELEALGQEHAALAAFQDDLKGYQDMIFDFARDSIAEYDSYKKNRGRIDYTDMEVLVLKLLDHPSVQATLSRELDLLMVDEFQDTSPIQLALFLRLSQLAKQSVWVGDPKQSIYGFRGAEPRLMAAVMNANGPIDPANIQRDSWRSREDIVYTCNSLFVSAFPEFGAQEVALEPVRSRAGSKYAPAESSELSDTAGLIHWHFAIEGGGRWKAAFLHDALAKAIRELLAAPPLILPKGETTERRLRAGDIAVLCRTNYGCRDIADALAKQGLSAAIARTGLLRTAEATLLLACLKYMLNGSDSLSVAEIMLLGSRHSLPEIIDHRMDYLAQTEELDTAPPWAEDDSLLRELEALRKITSEHSTSEMLNIVLERIDLRRIAVAWGDGEQRLSNVDELRRLAVAYEDNCHRQYRAASLGGYLLYLNQLVREEQDTQGASERPDAVNVLTYHRSKGLEWPAVICYNLEQGLRADLWGRAVIADDPDAPVDLSAPLANRWLRYWVNPYGRLSGGIPWVEELESSDWQAQATESALAEEARLLYVGMTRARDYLILPTGKYGAPWVDRVYGRGGKETIVLEPGTTETPFSWNDRDIDKTNRQFVEPISQPRTAATYSPLPFLSGQRPGRTPHAPQWVDEAFILDTFGPCSSSEPLTYIQLDEPDPATDLRQYARCASAFLAGDPHGADRSYREEVAQALLYDHQPGGAIDVAQLLAQSDSYNDFTEAHWPAAKIHRHLALRGQVGQRYYDRQVDWLAVLPDDSCVLIQDVCTAPKQFQQQIGIRLAELRLQTTLLERLYGKQVTSAFLHTPATGCLTELVL</sequence>
<dbReference type="EC" id="5.6.2.4" evidence="9"/>
<dbReference type="InterPro" id="IPR013986">
    <property type="entry name" value="DExx_box_DNA_helicase_dom_sf"/>
</dbReference>
<dbReference type="Pfam" id="PF13361">
    <property type="entry name" value="UvrD_C"/>
    <property type="match status" value="1"/>
</dbReference>
<dbReference type="PROSITE" id="PS51217">
    <property type="entry name" value="UVRD_HELICASE_CTER"/>
    <property type="match status" value="1"/>
</dbReference>
<dbReference type="SUPFAM" id="SSF52540">
    <property type="entry name" value="P-loop containing nucleoside triphosphate hydrolases"/>
    <property type="match status" value="1"/>
</dbReference>
<keyword evidence="2 12" id="KW-0547">Nucleotide-binding</keyword>
<evidence type="ECO:0000256" key="4">
    <source>
        <dbReference type="ARBA" id="ARBA00022806"/>
    </source>
</evidence>